<keyword evidence="1 5" id="KW-0808">Transferase</keyword>
<dbReference type="OrthoDB" id="120213at2157"/>
<dbReference type="STRING" id="996166.SAMN05192554_106206"/>
<organism evidence="5 6">
    <name type="scientific">Haloarchaeobius iranensis</name>
    <dbReference type="NCBI Taxonomy" id="996166"/>
    <lineage>
        <taxon>Archaea</taxon>
        <taxon>Methanobacteriati</taxon>
        <taxon>Methanobacteriota</taxon>
        <taxon>Stenosarchaea group</taxon>
        <taxon>Halobacteria</taxon>
        <taxon>Halobacteriales</taxon>
        <taxon>Halorubellaceae</taxon>
        <taxon>Haloarchaeobius</taxon>
    </lineage>
</organism>
<dbReference type="Gene3D" id="3.40.630.30">
    <property type="match status" value="1"/>
</dbReference>
<feature type="domain" description="N-acetyltransferase" evidence="4">
    <location>
        <begin position="12"/>
        <end position="188"/>
    </location>
</feature>
<evidence type="ECO:0000259" key="4">
    <source>
        <dbReference type="PROSITE" id="PS51186"/>
    </source>
</evidence>
<dbReference type="Proteomes" id="UP000199370">
    <property type="component" value="Unassembled WGS sequence"/>
</dbReference>
<gene>
    <name evidence="5" type="ORF">SAMN05192554_106206</name>
</gene>
<evidence type="ECO:0000256" key="1">
    <source>
        <dbReference type="ARBA" id="ARBA00022679"/>
    </source>
</evidence>
<evidence type="ECO:0000256" key="2">
    <source>
        <dbReference type="ARBA" id="ARBA00023315"/>
    </source>
</evidence>
<dbReference type="AlphaFoldDB" id="A0A1G9VNI1"/>
<evidence type="ECO:0000256" key="3">
    <source>
        <dbReference type="ARBA" id="ARBA00038502"/>
    </source>
</evidence>
<dbReference type="PANTHER" id="PTHR43792:SF8">
    <property type="entry name" value="[RIBOSOMAL PROTEIN US5]-ALANINE N-ACETYLTRANSFERASE"/>
    <property type="match status" value="1"/>
</dbReference>
<dbReference type="InterPro" id="IPR051531">
    <property type="entry name" value="N-acetyltransferase"/>
</dbReference>
<dbReference type="GO" id="GO:0016747">
    <property type="term" value="F:acyltransferase activity, transferring groups other than amino-acyl groups"/>
    <property type="evidence" value="ECO:0007669"/>
    <property type="project" value="InterPro"/>
</dbReference>
<evidence type="ECO:0000313" key="6">
    <source>
        <dbReference type="Proteomes" id="UP000199370"/>
    </source>
</evidence>
<reference evidence="5 6" key="1">
    <citation type="submission" date="2016-10" db="EMBL/GenBank/DDBJ databases">
        <authorList>
            <person name="de Groot N.N."/>
        </authorList>
    </citation>
    <scope>NUCLEOTIDE SEQUENCE [LARGE SCALE GENOMIC DNA]</scope>
    <source>
        <strain evidence="6">EB21,IBRC-M 10013,KCTC 4048</strain>
    </source>
</reference>
<comment type="similarity">
    <text evidence="3">Belongs to the acetyltransferase family. RimJ subfamily.</text>
</comment>
<accession>A0A1G9VNI1</accession>
<evidence type="ECO:0000313" key="5">
    <source>
        <dbReference type="EMBL" id="SDM73687.1"/>
    </source>
</evidence>
<protein>
    <submittedName>
        <fullName evidence="5">Protein N-acetyltransferase, RimJ/RimL family</fullName>
    </submittedName>
</protein>
<dbReference type="PANTHER" id="PTHR43792">
    <property type="entry name" value="GNAT FAMILY, PUTATIVE (AFU_ORTHOLOGUE AFUA_3G00765)-RELATED-RELATED"/>
    <property type="match status" value="1"/>
</dbReference>
<dbReference type="RefSeq" id="WP_089732411.1">
    <property type="nucleotide sequence ID" value="NZ_FNIA01000006.1"/>
</dbReference>
<dbReference type="SUPFAM" id="SSF55729">
    <property type="entry name" value="Acyl-CoA N-acyltransferases (Nat)"/>
    <property type="match status" value="1"/>
</dbReference>
<name>A0A1G9VNI1_9EURY</name>
<keyword evidence="6" id="KW-1185">Reference proteome</keyword>
<dbReference type="EMBL" id="FNIA01000006">
    <property type="protein sequence ID" value="SDM73687.1"/>
    <property type="molecule type" value="Genomic_DNA"/>
</dbReference>
<keyword evidence="2" id="KW-0012">Acyltransferase</keyword>
<proteinExistence type="inferred from homology"/>
<dbReference type="Pfam" id="PF13302">
    <property type="entry name" value="Acetyltransf_3"/>
    <property type="match status" value="1"/>
</dbReference>
<dbReference type="PROSITE" id="PS51186">
    <property type="entry name" value="GNAT"/>
    <property type="match status" value="1"/>
</dbReference>
<sequence>MPGPIFETGERVTLRTVEDEDAEFLATHANDPRIRDPMTLVGPTNLDEQREHIGTDGDGAQFLVCVEGDDAGYDERFVTEDGVEPIGFVIFFHVNERAGNGEVAYWLSPAVHGEGYSKEAVSLVLDYAFGNRRLHRMEARALSTNEASRGLLESLGFREEGVSRDAKFVRGEHVDVHDYGLLADEWRDGDG</sequence>
<dbReference type="InterPro" id="IPR016181">
    <property type="entry name" value="Acyl_CoA_acyltransferase"/>
</dbReference>
<dbReference type="InterPro" id="IPR000182">
    <property type="entry name" value="GNAT_dom"/>
</dbReference>